<feature type="transmembrane region" description="Helical" evidence="2">
    <location>
        <begin position="641"/>
        <end position="665"/>
    </location>
</feature>
<protein>
    <submittedName>
        <fullName evidence="3">Uncharacterized protein</fullName>
    </submittedName>
</protein>
<keyword evidence="2" id="KW-1133">Transmembrane helix</keyword>
<keyword evidence="2" id="KW-0472">Membrane</keyword>
<evidence type="ECO:0000256" key="1">
    <source>
        <dbReference type="SAM" id="MobiDB-lite"/>
    </source>
</evidence>
<dbReference type="AlphaFoldDB" id="A0A8H4VWF6"/>
<reference evidence="3 4" key="1">
    <citation type="submission" date="2019-12" db="EMBL/GenBank/DDBJ databases">
        <authorList>
            <person name="Floudas D."/>
            <person name="Bentzer J."/>
            <person name="Ahren D."/>
            <person name="Johansson T."/>
            <person name="Persson P."/>
            <person name="Tunlid A."/>
        </authorList>
    </citation>
    <scope>NUCLEOTIDE SEQUENCE [LARGE SCALE GENOMIC DNA]</scope>
    <source>
        <strain evidence="3 4">CBS 102.39</strain>
    </source>
</reference>
<name>A0A8H4VWF6_9AGAR</name>
<comment type="caution">
    <text evidence="3">The sequence shown here is derived from an EMBL/GenBank/DDBJ whole genome shotgun (WGS) entry which is preliminary data.</text>
</comment>
<keyword evidence="2" id="KW-0812">Transmembrane</keyword>
<keyword evidence="4" id="KW-1185">Reference proteome</keyword>
<feature type="transmembrane region" description="Helical" evidence="2">
    <location>
        <begin position="38"/>
        <end position="59"/>
    </location>
</feature>
<feature type="transmembrane region" description="Helical" evidence="2">
    <location>
        <begin position="677"/>
        <end position="696"/>
    </location>
</feature>
<gene>
    <name evidence="3" type="ORF">D9613_009457</name>
</gene>
<dbReference type="Proteomes" id="UP000521872">
    <property type="component" value="Unassembled WGS sequence"/>
</dbReference>
<dbReference type="EMBL" id="JAACJL010000002">
    <property type="protein sequence ID" value="KAF4622439.1"/>
    <property type="molecule type" value="Genomic_DNA"/>
</dbReference>
<evidence type="ECO:0000256" key="2">
    <source>
        <dbReference type="SAM" id="Phobius"/>
    </source>
</evidence>
<evidence type="ECO:0000313" key="3">
    <source>
        <dbReference type="EMBL" id="KAF4622439.1"/>
    </source>
</evidence>
<accession>A0A8H4VWF6</accession>
<proteinExistence type="predicted"/>
<sequence>MPSNDAKTASYPDPALQLDPGPEPRPQTSRRRCTPCKYCCYTLTTICTLSILFICIGFIQGTWKDALAPHKDMYHDLNNDAPYDPLLVVRPLVEKDQVFDIVATVWMRDVDRARGEKKRGIELVEKAIYSDTVFRGVKMSDKNLRTAVNLEVPTAAFKDKLLPNYDLRGSFVLIPHSPSLLDKVLNYSTWIPAEAKKPPARAYPEGHKSSLAEEVVDAYGTFTPLLSFHNIQSRCPESTQDSETEEEDFDFHAMVFPDRPRKTRNELTTKGKPVSESHPYIITRTHLNIIDMTRLYDYGAYTLAHHVLSASECGEKSLFGLRSVGSPPDWRLCSRSFKDNGNHEVKIEYSPEGMQSASASPSLAYAPYLFVDQYAWGPLDLVPVPVNREKCPESELVSEPEEKEAVNITWNIVFGSISPRKAAFAEEAGTTIHREFNMTDSPAVLKSVHSQVQFLQFFFGHKHNHEHHPFFISSLLLAACIALTMLEQTLQLLYWYKRTSTSTVGISRIGAASVASSGLLDNFFRGLFITDYGFFSMEYVGVMTYESLFQIMSLVMLKAVTKAEFVWSTKKWLSIPVGIRFSRPTHTERTSQRVEARTSWRVRAMIFTILSAIFGISYMTDFTIIASATPAPAQTIPWNKVILLCQSLFVFPLMTLGHILQLVMNFQSKTFAGMYKLAAYIGFLAILLMLPAAYAHDNTLMIGDDVSVSQLFEGLFYGAMAIQAIIYPRPDLSKDDVDD</sequence>
<feature type="region of interest" description="Disordered" evidence="1">
    <location>
        <begin position="1"/>
        <end position="32"/>
    </location>
</feature>
<organism evidence="3 4">
    <name type="scientific">Agrocybe pediades</name>
    <dbReference type="NCBI Taxonomy" id="84607"/>
    <lineage>
        <taxon>Eukaryota</taxon>
        <taxon>Fungi</taxon>
        <taxon>Dikarya</taxon>
        <taxon>Basidiomycota</taxon>
        <taxon>Agaricomycotina</taxon>
        <taxon>Agaricomycetes</taxon>
        <taxon>Agaricomycetidae</taxon>
        <taxon>Agaricales</taxon>
        <taxon>Agaricineae</taxon>
        <taxon>Strophariaceae</taxon>
        <taxon>Agrocybe</taxon>
    </lineage>
</organism>
<evidence type="ECO:0000313" key="4">
    <source>
        <dbReference type="Proteomes" id="UP000521872"/>
    </source>
</evidence>
<feature type="transmembrane region" description="Helical" evidence="2">
    <location>
        <begin position="606"/>
        <end position="629"/>
    </location>
</feature>
<feature type="transmembrane region" description="Helical" evidence="2">
    <location>
        <begin position="708"/>
        <end position="727"/>
    </location>
</feature>